<reference evidence="1 2" key="1">
    <citation type="submission" date="2020-09" db="EMBL/GenBank/DDBJ databases">
        <title>Characterization of Paenibacillus peoriae strain ZF390 with broad-spectrum antimicrobial activity as a potential biocontrol agent.</title>
        <authorList>
            <person name="Li L."/>
            <person name="Zhao Y."/>
            <person name="Li B."/>
            <person name="Xie X."/>
        </authorList>
    </citation>
    <scope>NUCLEOTIDE SEQUENCE [LARGE SCALE GENOMIC DNA]</scope>
    <source>
        <strain evidence="1 2">ZF390</strain>
        <plasmid evidence="1 2">pPlas1</plasmid>
    </source>
</reference>
<proteinExistence type="predicted"/>
<dbReference type="Proteomes" id="UP000516384">
    <property type="component" value="Plasmid pPlas1"/>
</dbReference>
<protein>
    <submittedName>
        <fullName evidence="1">Uncharacterized protein</fullName>
    </submittedName>
</protein>
<keyword evidence="1" id="KW-0614">Plasmid</keyword>
<evidence type="ECO:0000313" key="1">
    <source>
        <dbReference type="EMBL" id="QNR70490.1"/>
    </source>
</evidence>
<geneLocation type="plasmid" evidence="1 2">
    <name>pPlas1</name>
</geneLocation>
<dbReference type="InterPro" id="IPR023214">
    <property type="entry name" value="HAD_sf"/>
</dbReference>
<dbReference type="SUPFAM" id="SSF56784">
    <property type="entry name" value="HAD-like"/>
    <property type="match status" value="1"/>
</dbReference>
<organism evidence="1 2">
    <name type="scientific">Paenibacillus peoriae</name>
    <dbReference type="NCBI Taxonomy" id="59893"/>
    <lineage>
        <taxon>Bacteria</taxon>
        <taxon>Bacillati</taxon>
        <taxon>Bacillota</taxon>
        <taxon>Bacilli</taxon>
        <taxon>Bacillales</taxon>
        <taxon>Paenibacillaceae</taxon>
        <taxon>Paenibacillus</taxon>
    </lineage>
</organism>
<dbReference type="Gene3D" id="3.40.50.1000">
    <property type="entry name" value="HAD superfamily/HAD-like"/>
    <property type="match status" value="1"/>
</dbReference>
<gene>
    <name evidence="1" type="ORF">IAQ67_28690</name>
</gene>
<dbReference type="RefSeq" id="WP_190299797.1">
    <property type="nucleotide sequence ID" value="NZ_CP061173.1"/>
</dbReference>
<name>A0A7H0YHD2_9BACL</name>
<dbReference type="EMBL" id="CP061173">
    <property type="protein sequence ID" value="QNR70490.1"/>
    <property type="molecule type" value="Genomic_DNA"/>
</dbReference>
<dbReference type="InterPro" id="IPR036412">
    <property type="entry name" value="HAD-like_sf"/>
</dbReference>
<dbReference type="AlphaFoldDB" id="A0A7H0YHD2"/>
<evidence type="ECO:0000313" key="2">
    <source>
        <dbReference type="Proteomes" id="UP000516384"/>
    </source>
</evidence>
<accession>A0A7H0YHD2</accession>
<sequence length="140" mass="16670">MFNQDYYMDDTNVAERLYREWKEHGNLIIAYDYDNTVFDYHGEGHSYNQIVKLLRECKELGAYLYVFTACEEEKFPQIEAYLQENNIPYDAINEAPDFLPFKGRKPYYNVLLDDRAGLRSAYHALRLAALKIKEERAFMQ</sequence>